<comment type="function">
    <text evidence="7">Catalyzes the transfer of the diacylglyceryl group from phosphatidylglycerol to the sulfhydryl group of the N-terminal cysteine of a prolipoprotein, the first step in the formation of mature lipoproteins.</text>
</comment>
<proteinExistence type="inferred from homology"/>
<dbReference type="AlphaFoldDB" id="A0A5C5W6L3"/>
<dbReference type="EMBL" id="SJPH01000003">
    <property type="protein sequence ID" value="TWT46558.1"/>
    <property type="molecule type" value="Genomic_DNA"/>
</dbReference>
<dbReference type="EC" id="2.5.1.145" evidence="7"/>
<dbReference type="HAMAP" id="MF_01147">
    <property type="entry name" value="Lgt"/>
    <property type="match status" value="1"/>
</dbReference>
<evidence type="ECO:0000256" key="4">
    <source>
        <dbReference type="ARBA" id="ARBA00022692"/>
    </source>
</evidence>
<keyword evidence="8" id="KW-0449">Lipoprotein</keyword>
<comment type="caution">
    <text evidence="8">The sequence shown here is derived from an EMBL/GenBank/DDBJ whole genome shotgun (WGS) entry which is preliminary data.</text>
</comment>
<keyword evidence="6 7" id="KW-0472">Membrane</keyword>
<dbReference type="PANTHER" id="PTHR30589">
    <property type="entry name" value="PROLIPOPROTEIN DIACYLGLYCERYL TRANSFERASE"/>
    <property type="match status" value="1"/>
</dbReference>
<comment type="similarity">
    <text evidence="1 7">Belongs to the Lgt family.</text>
</comment>
<feature type="transmembrane region" description="Helical" evidence="7">
    <location>
        <begin position="406"/>
        <end position="422"/>
    </location>
</feature>
<keyword evidence="9" id="KW-1185">Reference proteome</keyword>
<feature type="binding site" evidence="7">
    <location>
        <position position="223"/>
    </location>
    <ligand>
        <name>a 1,2-diacyl-sn-glycero-3-phospho-(1'-sn-glycerol)</name>
        <dbReference type="ChEBI" id="CHEBI:64716"/>
    </ligand>
</feature>
<dbReference type="Proteomes" id="UP000318995">
    <property type="component" value="Unassembled WGS sequence"/>
</dbReference>
<dbReference type="GO" id="GO:0005886">
    <property type="term" value="C:plasma membrane"/>
    <property type="evidence" value="ECO:0007669"/>
    <property type="project" value="UniProtKB-SubCell"/>
</dbReference>
<evidence type="ECO:0000256" key="6">
    <source>
        <dbReference type="ARBA" id="ARBA00023136"/>
    </source>
</evidence>
<dbReference type="GO" id="GO:0008961">
    <property type="term" value="F:phosphatidylglycerol-prolipoprotein diacylglyceryl transferase activity"/>
    <property type="evidence" value="ECO:0007669"/>
    <property type="project" value="UniProtKB-UniRule"/>
</dbReference>
<feature type="transmembrane region" description="Helical" evidence="7">
    <location>
        <begin position="180"/>
        <end position="198"/>
    </location>
</feature>
<evidence type="ECO:0000313" key="8">
    <source>
        <dbReference type="EMBL" id="TWT46558.1"/>
    </source>
</evidence>
<gene>
    <name evidence="7 8" type="primary">lgt</name>
    <name evidence="8" type="ORF">Pla111_16540</name>
</gene>
<evidence type="ECO:0000256" key="1">
    <source>
        <dbReference type="ARBA" id="ARBA00007150"/>
    </source>
</evidence>
<dbReference type="GO" id="GO:0042158">
    <property type="term" value="P:lipoprotein biosynthetic process"/>
    <property type="evidence" value="ECO:0007669"/>
    <property type="project" value="UniProtKB-UniRule"/>
</dbReference>
<dbReference type="PANTHER" id="PTHR30589:SF0">
    <property type="entry name" value="PHOSPHATIDYLGLYCEROL--PROLIPOPROTEIN DIACYLGLYCERYL TRANSFERASE"/>
    <property type="match status" value="1"/>
</dbReference>
<keyword evidence="4 7" id="KW-0812">Transmembrane</keyword>
<sequence>MSPVGQQHAIRFITSPFKHKRFTSMRSELFRIPLEWGGVPLFGGGALLVALLLGVGLYALWSKRAHGAQADLWGLLPPTGVAAAILLLTPRLAPAGVPIRAYGVLLVAAIAVGLVMSIHRARSRGIDADTVLSLALWWLFIPGIVGARLFFVIEYWEVRYAALPWREAVFDAFRFTEGGLVVYGSLIGATLGFLAFAWRYRLPALALADLIAPSLLAGLAIGRVGCLMNGCCFGGPCELPWAVTFPPTSPPFEEQLARGELHGVRLRTATDGQSLTIDLPAEHAGERVLAVDGVATRSAYEAAAGFRAAYAAGRPVELRLARGETLRLPASTLRRSRPVHPTQIYSTINAALLAWLLWTLYPLRRRDGTVLLTMLTLYPIGRFLLEMIRIDEADFLGTGMSISQNLSLVLLAAAALGWWVVLTRPAALWPGISQGSDSKVGTPAPTAA</sequence>
<accession>A0A5C5W6L3</accession>
<feature type="transmembrane region" description="Helical" evidence="7">
    <location>
        <begin position="131"/>
        <end position="153"/>
    </location>
</feature>
<keyword evidence="3 7" id="KW-0808">Transferase</keyword>
<evidence type="ECO:0000256" key="7">
    <source>
        <dbReference type="HAMAP-Rule" id="MF_01147"/>
    </source>
</evidence>
<comment type="subcellular location">
    <subcellularLocation>
        <location evidence="7">Cell membrane</location>
        <topology evidence="7">Multi-pass membrane protein</topology>
    </subcellularLocation>
</comment>
<name>A0A5C5W6L3_9BACT</name>
<dbReference type="Pfam" id="PF01790">
    <property type="entry name" value="LGT"/>
    <property type="match status" value="1"/>
</dbReference>
<keyword evidence="2 7" id="KW-1003">Cell membrane</keyword>
<dbReference type="UniPathway" id="UPA00664"/>
<evidence type="ECO:0000313" key="9">
    <source>
        <dbReference type="Proteomes" id="UP000318995"/>
    </source>
</evidence>
<comment type="pathway">
    <text evidence="7">Protein modification; lipoprotein biosynthesis (diacylglyceryl transfer).</text>
</comment>
<dbReference type="InterPro" id="IPR001640">
    <property type="entry name" value="Lgt"/>
</dbReference>
<reference evidence="8 9" key="1">
    <citation type="submission" date="2019-02" db="EMBL/GenBank/DDBJ databases">
        <title>Deep-cultivation of Planctomycetes and their phenomic and genomic characterization uncovers novel biology.</title>
        <authorList>
            <person name="Wiegand S."/>
            <person name="Jogler M."/>
            <person name="Boedeker C."/>
            <person name="Pinto D."/>
            <person name="Vollmers J."/>
            <person name="Rivas-Marin E."/>
            <person name="Kohn T."/>
            <person name="Peeters S.H."/>
            <person name="Heuer A."/>
            <person name="Rast P."/>
            <person name="Oberbeckmann S."/>
            <person name="Bunk B."/>
            <person name="Jeske O."/>
            <person name="Meyerdierks A."/>
            <person name="Storesund J.E."/>
            <person name="Kallscheuer N."/>
            <person name="Luecker S."/>
            <person name="Lage O.M."/>
            <person name="Pohl T."/>
            <person name="Merkel B.J."/>
            <person name="Hornburger P."/>
            <person name="Mueller R.-W."/>
            <person name="Bruemmer F."/>
            <person name="Labrenz M."/>
            <person name="Spormann A.M."/>
            <person name="Op Den Camp H."/>
            <person name="Overmann J."/>
            <person name="Amann R."/>
            <person name="Jetten M.S.M."/>
            <person name="Mascher T."/>
            <person name="Medema M.H."/>
            <person name="Devos D.P."/>
            <person name="Kaster A.-K."/>
            <person name="Ovreas L."/>
            <person name="Rohde M."/>
            <person name="Galperin M.Y."/>
            <person name="Jogler C."/>
        </authorList>
    </citation>
    <scope>NUCLEOTIDE SEQUENCE [LARGE SCALE GENOMIC DNA]</scope>
    <source>
        <strain evidence="8 9">Pla111</strain>
    </source>
</reference>
<dbReference type="OrthoDB" id="871140at2"/>
<dbReference type="RefSeq" id="WP_146573169.1">
    <property type="nucleotide sequence ID" value="NZ_SJPH01000003.1"/>
</dbReference>
<comment type="catalytic activity">
    <reaction evidence="7">
        <text>L-cysteinyl-[prolipoprotein] + a 1,2-diacyl-sn-glycero-3-phospho-(1'-sn-glycerol) = an S-1,2-diacyl-sn-glyceryl-L-cysteinyl-[prolipoprotein] + sn-glycerol 1-phosphate + H(+)</text>
        <dbReference type="Rhea" id="RHEA:56712"/>
        <dbReference type="Rhea" id="RHEA-COMP:14679"/>
        <dbReference type="Rhea" id="RHEA-COMP:14680"/>
        <dbReference type="ChEBI" id="CHEBI:15378"/>
        <dbReference type="ChEBI" id="CHEBI:29950"/>
        <dbReference type="ChEBI" id="CHEBI:57685"/>
        <dbReference type="ChEBI" id="CHEBI:64716"/>
        <dbReference type="ChEBI" id="CHEBI:140658"/>
        <dbReference type="EC" id="2.5.1.145"/>
    </reaction>
</comment>
<feature type="transmembrane region" description="Helical" evidence="7">
    <location>
        <begin position="72"/>
        <end position="93"/>
    </location>
</feature>
<evidence type="ECO:0000256" key="2">
    <source>
        <dbReference type="ARBA" id="ARBA00022475"/>
    </source>
</evidence>
<keyword evidence="8" id="KW-0328">Glycosyltransferase</keyword>
<organism evidence="8 9">
    <name type="scientific">Botrimarina hoheduenensis</name>
    <dbReference type="NCBI Taxonomy" id="2528000"/>
    <lineage>
        <taxon>Bacteria</taxon>
        <taxon>Pseudomonadati</taxon>
        <taxon>Planctomycetota</taxon>
        <taxon>Planctomycetia</taxon>
        <taxon>Pirellulales</taxon>
        <taxon>Lacipirellulaceae</taxon>
        <taxon>Botrimarina</taxon>
    </lineage>
</organism>
<evidence type="ECO:0000256" key="5">
    <source>
        <dbReference type="ARBA" id="ARBA00022989"/>
    </source>
</evidence>
<evidence type="ECO:0000256" key="3">
    <source>
        <dbReference type="ARBA" id="ARBA00022679"/>
    </source>
</evidence>
<feature type="transmembrane region" description="Helical" evidence="7">
    <location>
        <begin position="99"/>
        <end position="119"/>
    </location>
</feature>
<protein>
    <recommendedName>
        <fullName evidence="7">Phosphatidylglycerol--prolipoprotein diacylglyceryl transferase</fullName>
        <ecNumber evidence="7">2.5.1.145</ecNumber>
    </recommendedName>
</protein>
<feature type="transmembrane region" description="Helical" evidence="7">
    <location>
        <begin position="344"/>
        <end position="363"/>
    </location>
</feature>
<keyword evidence="5 7" id="KW-1133">Transmembrane helix</keyword>
<feature type="transmembrane region" description="Helical" evidence="7">
    <location>
        <begin position="369"/>
        <end position="385"/>
    </location>
</feature>
<feature type="transmembrane region" description="Helical" evidence="7">
    <location>
        <begin position="39"/>
        <end position="60"/>
    </location>
</feature>